<dbReference type="RefSeq" id="WP_301590938.1">
    <property type="nucleotide sequence ID" value="NZ_JAPFQI010000011.1"/>
</dbReference>
<evidence type="ECO:0000313" key="2">
    <source>
        <dbReference type="EMBL" id="MCW8086813.1"/>
    </source>
</evidence>
<keyword evidence="1" id="KW-1133">Transmembrane helix</keyword>
<comment type="caution">
    <text evidence="2">The sequence shown here is derived from an EMBL/GenBank/DDBJ whole genome shotgun (WGS) entry which is preliminary data.</text>
</comment>
<accession>A0ABT3NY27</accession>
<evidence type="ECO:0000313" key="3">
    <source>
        <dbReference type="Proteomes" id="UP001526430"/>
    </source>
</evidence>
<dbReference type="EMBL" id="JAPFQI010000011">
    <property type="protein sequence ID" value="MCW8086813.1"/>
    <property type="molecule type" value="Genomic_DNA"/>
</dbReference>
<evidence type="ECO:0000256" key="1">
    <source>
        <dbReference type="SAM" id="Phobius"/>
    </source>
</evidence>
<keyword evidence="3" id="KW-1185">Reference proteome</keyword>
<feature type="transmembrane region" description="Helical" evidence="1">
    <location>
        <begin position="61"/>
        <end position="79"/>
    </location>
</feature>
<feature type="transmembrane region" description="Helical" evidence="1">
    <location>
        <begin position="37"/>
        <end position="55"/>
    </location>
</feature>
<reference evidence="2 3" key="1">
    <citation type="submission" date="2022-10" db="EMBL/GenBank/DDBJ databases">
        <title>Roseococcus glaciei nov., sp. nov., isolated from glacier.</title>
        <authorList>
            <person name="Liu Q."/>
            <person name="Xin Y.-H."/>
        </authorList>
    </citation>
    <scope>NUCLEOTIDE SEQUENCE [LARGE SCALE GENOMIC DNA]</scope>
    <source>
        <strain evidence="2 3">MDT2-1-1</strain>
    </source>
</reference>
<name>A0ABT3NY27_9PROT</name>
<feature type="transmembrane region" description="Helical" evidence="1">
    <location>
        <begin position="6"/>
        <end position="25"/>
    </location>
</feature>
<keyword evidence="1" id="KW-0472">Membrane</keyword>
<keyword evidence="1" id="KW-0812">Transmembrane</keyword>
<feature type="transmembrane region" description="Helical" evidence="1">
    <location>
        <begin position="91"/>
        <end position="113"/>
    </location>
</feature>
<dbReference type="InterPro" id="IPR018750">
    <property type="entry name" value="DUF2306_membrane"/>
</dbReference>
<proteinExistence type="predicted"/>
<gene>
    <name evidence="2" type="ORF">OF850_14345</name>
</gene>
<sequence length="119" mass="12616">MSMLHLHLFSALLALLCIVVVLALPKGRGAHRVWGRLGALMLLVAALSSFWLPGFGRFTPVHLLSVTTLVNVPYAVWAARRGRIAAHRRALLINAGGLAAAGLAAVAVPGRYLHTLLPG</sequence>
<organism evidence="2 3">
    <name type="scientific">Sabulicella glaciei</name>
    <dbReference type="NCBI Taxonomy" id="2984948"/>
    <lineage>
        <taxon>Bacteria</taxon>
        <taxon>Pseudomonadati</taxon>
        <taxon>Pseudomonadota</taxon>
        <taxon>Alphaproteobacteria</taxon>
        <taxon>Acetobacterales</taxon>
        <taxon>Acetobacteraceae</taxon>
        <taxon>Sabulicella</taxon>
    </lineage>
</organism>
<dbReference type="Proteomes" id="UP001526430">
    <property type="component" value="Unassembled WGS sequence"/>
</dbReference>
<dbReference type="Pfam" id="PF10067">
    <property type="entry name" value="DUF2306"/>
    <property type="match status" value="1"/>
</dbReference>
<protein>
    <submittedName>
        <fullName evidence="2">DUF2306 domain-containing protein</fullName>
    </submittedName>
</protein>